<dbReference type="RefSeq" id="WP_218392434.1">
    <property type="nucleotide sequence ID" value="NZ_JAHUZE010000002.1"/>
</dbReference>
<reference evidence="1 2" key="1">
    <citation type="submission" date="2021-05" db="EMBL/GenBank/DDBJ databases">
        <title>Culturable bacteria isolated from Daya Bay.</title>
        <authorList>
            <person name="Zheng W."/>
            <person name="Yu S."/>
            <person name="Huang Y."/>
        </authorList>
    </citation>
    <scope>NUCLEOTIDE SEQUENCE [LARGE SCALE GENOMIC DNA]</scope>
    <source>
        <strain evidence="1 2">DP4N28-5</strain>
    </source>
</reference>
<gene>
    <name evidence="1" type="ORF">KJP28_10160</name>
</gene>
<name>A0ABS6T3K9_9RHOB</name>
<accession>A0ABS6T3K9</accession>
<evidence type="ECO:0008006" key="3">
    <source>
        <dbReference type="Google" id="ProtNLM"/>
    </source>
</evidence>
<dbReference type="EMBL" id="JAHUZE010000002">
    <property type="protein sequence ID" value="MBV7379293.1"/>
    <property type="molecule type" value="Genomic_DNA"/>
</dbReference>
<sequence>MAYPIKTTLLATGLTLGTMGGVAYAGDFDGFYLGAYGSGNFSTTPNTYGFGGQAGYMYEFAPGGYVGGEVDVYRPMGGPTVYTGAARLGYDFGSPFMAYVSAGAGVDGTGAGVWTVGGGGQYDVGNGVSVRAGVDRYQPTAGGAANYAGKVGLNYTF</sequence>
<evidence type="ECO:0000313" key="1">
    <source>
        <dbReference type="EMBL" id="MBV7379293.1"/>
    </source>
</evidence>
<keyword evidence="2" id="KW-1185">Reference proteome</keyword>
<evidence type="ECO:0000313" key="2">
    <source>
        <dbReference type="Proteomes" id="UP000756530"/>
    </source>
</evidence>
<comment type="caution">
    <text evidence="1">The sequence shown here is derived from an EMBL/GenBank/DDBJ whole genome shotgun (WGS) entry which is preliminary data.</text>
</comment>
<protein>
    <recommendedName>
        <fullName evidence="3">Outer membrane protein beta-barrel domain-containing protein</fullName>
    </recommendedName>
</protein>
<organism evidence="1 2">
    <name type="scientific">Maritimibacter dapengensis</name>
    <dbReference type="NCBI Taxonomy" id="2836868"/>
    <lineage>
        <taxon>Bacteria</taxon>
        <taxon>Pseudomonadati</taxon>
        <taxon>Pseudomonadota</taxon>
        <taxon>Alphaproteobacteria</taxon>
        <taxon>Rhodobacterales</taxon>
        <taxon>Roseobacteraceae</taxon>
        <taxon>Maritimibacter</taxon>
    </lineage>
</organism>
<proteinExistence type="predicted"/>
<dbReference type="Proteomes" id="UP000756530">
    <property type="component" value="Unassembled WGS sequence"/>
</dbReference>